<comment type="caution">
    <text evidence="15">Lacks conserved residue(s) required for the propagation of feature annotation.</text>
</comment>
<feature type="zinc finger region" description="UBR-type" evidence="16">
    <location>
        <begin position="84"/>
        <end position="158"/>
    </location>
</feature>
<feature type="region of interest" description="Disordered" evidence="18">
    <location>
        <begin position="992"/>
        <end position="1047"/>
    </location>
</feature>
<dbReference type="GO" id="GO:0005758">
    <property type="term" value="C:mitochondrial intermembrane space"/>
    <property type="evidence" value="ECO:0007669"/>
    <property type="project" value="UniProtKB-SubCell"/>
</dbReference>
<feature type="binding site" evidence="15">
    <location>
        <position position="2813"/>
    </location>
    <ligand>
        <name>[2Fe-2S] cluster</name>
        <dbReference type="ChEBI" id="CHEBI:190135"/>
    </ligand>
</feature>
<evidence type="ECO:0000256" key="12">
    <source>
        <dbReference type="ARBA" id="ARBA00023014"/>
    </source>
</evidence>
<dbReference type="InterPro" id="IPR039164">
    <property type="entry name" value="UBR1-like"/>
</dbReference>
<accession>A0A7J6M8S4</accession>
<feature type="region of interest" description="Disordered" evidence="18">
    <location>
        <begin position="1917"/>
        <end position="1954"/>
    </location>
</feature>
<evidence type="ECO:0000313" key="21">
    <source>
        <dbReference type="Proteomes" id="UP000570595"/>
    </source>
</evidence>
<comment type="pathway">
    <text evidence="3 17">Protein modification; protein ubiquitination.</text>
</comment>
<dbReference type="GO" id="GO:0051537">
    <property type="term" value="F:2 iron, 2 sulfur cluster binding"/>
    <property type="evidence" value="ECO:0007669"/>
    <property type="project" value="UniProtKB-UniRule"/>
</dbReference>
<dbReference type="UniPathway" id="UPA00143"/>
<comment type="subcellular location">
    <subcellularLocation>
        <location evidence="15">Cytoplasm</location>
    </subcellularLocation>
    <subcellularLocation>
        <location evidence="15">Mitochondrion intermembrane space</location>
    </subcellularLocation>
</comment>
<feature type="compositionally biased region" description="Polar residues" evidence="18">
    <location>
        <begin position="2348"/>
        <end position="2361"/>
    </location>
</feature>
<dbReference type="InterPro" id="IPR046408">
    <property type="entry name" value="CIAPIN1"/>
</dbReference>
<keyword evidence="7 15" id="KW-0479">Metal-binding</keyword>
<feature type="region of interest" description="Fe-S binding site B" evidence="15">
    <location>
        <begin position="2848"/>
        <end position="2862"/>
    </location>
</feature>
<comment type="function">
    <text evidence="15">Component of the cytosolic iron-sulfur (Fe-S) protein assembly (CIA) machinery. Required for the maturation of extramitochondrial Fe-S proteins. Part of an electron transfer chain functioning in an early step of cytosolic Fe-S biogenesis, facilitating the de novo assembly of a [4Fe-4S] cluster on the cytosolic Fe-S scaffold complex. Electrons are transferred from NADPH via a FAD- and FMN-containing diflavin oxidoreductase. Together with the diflavin oxidoreductase, also required for the assembly of the diferric tyrosyl radical cofactor of ribonucleotide reductase (RNR), probably by providing electrons for reduction during radical cofactor maturation in the catalytic small subunit.</text>
</comment>
<comment type="similarity">
    <text evidence="14 17">Belongs to the E3 ubiquitin-protein ligase UBR1-like family.</text>
</comment>
<evidence type="ECO:0000256" key="18">
    <source>
        <dbReference type="SAM" id="MobiDB-lite"/>
    </source>
</evidence>
<dbReference type="PROSITE" id="PS51157">
    <property type="entry name" value="ZF_UBR"/>
    <property type="match status" value="1"/>
</dbReference>
<comment type="domain">
    <text evidence="15">The N-terminal domain has structural similarity with S-adenosyl-L-methionine-dependent methyltransferases, but does not bind S-adenosyl-L-methionine. It is required for correct assembly of the 2 Fe-S clusters.</text>
</comment>
<keyword evidence="11 15" id="KW-0408">Iron</keyword>
<feature type="binding site" evidence="15">
    <location>
        <position position="2859"/>
    </location>
    <ligand>
        <name>[4Fe-4S] cluster</name>
        <dbReference type="ChEBI" id="CHEBI:49883"/>
    </ligand>
</feature>
<dbReference type="GO" id="GO:0071596">
    <property type="term" value="P:ubiquitin-dependent protein catabolic process via the N-end rule pathway"/>
    <property type="evidence" value="ECO:0007669"/>
    <property type="project" value="UniProtKB-UniRule"/>
</dbReference>
<dbReference type="GO" id="GO:0009055">
    <property type="term" value="F:electron transfer activity"/>
    <property type="evidence" value="ECO:0007669"/>
    <property type="project" value="UniProtKB-UniRule"/>
</dbReference>
<protein>
    <recommendedName>
        <fullName evidence="15">Anamorsin homolog</fullName>
    </recommendedName>
    <alternativeName>
        <fullName evidence="15">Fe-S cluster assembly protein DRE2 homolog</fullName>
    </alternativeName>
</protein>
<feature type="binding site" evidence="15">
    <location>
        <position position="2848"/>
    </location>
    <ligand>
        <name>[4Fe-4S] cluster</name>
        <dbReference type="ChEBI" id="CHEBI:49883"/>
    </ligand>
</feature>
<evidence type="ECO:0000256" key="4">
    <source>
        <dbReference type="ARBA" id="ARBA00022485"/>
    </source>
</evidence>
<feature type="binding site" evidence="15">
    <location>
        <position position="2806"/>
    </location>
    <ligand>
        <name>[2Fe-2S] cluster</name>
        <dbReference type="ChEBI" id="CHEBI:190135"/>
    </ligand>
</feature>
<feature type="compositionally biased region" description="Basic and acidic residues" evidence="18">
    <location>
        <begin position="2331"/>
        <end position="2341"/>
    </location>
</feature>
<evidence type="ECO:0000256" key="2">
    <source>
        <dbReference type="ARBA" id="ARBA00001966"/>
    </source>
</evidence>
<dbReference type="InterPro" id="IPR007785">
    <property type="entry name" value="Anamorsin"/>
</dbReference>
<dbReference type="PANTHER" id="PTHR21497">
    <property type="entry name" value="UBIQUITIN LIGASE E3 ALPHA-RELATED"/>
    <property type="match status" value="1"/>
</dbReference>
<feature type="region of interest" description="Disordered" evidence="18">
    <location>
        <begin position="2323"/>
        <end position="2431"/>
    </location>
</feature>
<dbReference type="Gene3D" id="3.30.40.10">
    <property type="entry name" value="Zinc/RING finger domain, C3HC4 (zinc finger)"/>
    <property type="match status" value="1"/>
</dbReference>
<feature type="binding site" evidence="15">
    <location>
        <position position="2818"/>
    </location>
    <ligand>
        <name>[2Fe-2S] cluster</name>
        <dbReference type="ChEBI" id="CHEBI:190135"/>
    </ligand>
</feature>
<evidence type="ECO:0000256" key="13">
    <source>
        <dbReference type="ARBA" id="ARBA00023128"/>
    </source>
</evidence>
<comment type="domain">
    <text evidence="15">The C-terminal domain binds 2 Fe-S clusters but is otherwise mostly in an intrinsically disordered conformation.</text>
</comment>
<dbReference type="EMBL" id="JABAHT010000046">
    <property type="protein sequence ID" value="KAF4667909.1"/>
    <property type="molecule type" value="Genomic_DNA"/>
</dbReference>
<evidence type="ECO:0000256" key="16">
    <source>
        <dbReference type="PROSITE-ProRule" id="PRU00508"/>
    </source>
</evidence>
<comment type="caution">
    <text evidence="20">The sequence shown here is derived from an EMBL/GenBank/DDBJ whole genome shotgun (WGS) entry which is preliminary data.</text>
</comment>
<keyword evidence="12 15" id="KW-0411">Iron-sulfur</keyword>
<evidence type="ECO:0000256" key="3">
    <source>
        <dbReference type="ARBA" id="ARBA00004906"/>
    </source>
</evidence>
<keyword evidence="6 17" id="KW-0808">Transferase</keyword>
<comment type="cofactor">
    <cofactor evidence="15">
        <name>[2Fe-2S] cluster</name>
        <dbReference type="ChEBI" id="CHEBI:190135"/>
    </cofactor>
</comment>
<feature type="short sequence motif" description="Cx2C motif 1" evidence="15">
    <location>
        <begin position="2848"/>
        <end position="2851"/>
    </location>
</feature>
<dbReference type="GO" id="GO:0016226">
    <property type="term" value="P:iron-sulfur cluster assembly"/>
    <property type="evidence" value="ECO:0007669"/>
    <property type="project" value="UniProtKB-UniRule"/>
</dbReference>
<evidence type="ECO:0000256" key="7">
    <source>
        <dbReference type="ARBA" id="ARBA00022723"/>
    </source>
</evidence>
<dbReference type="GO" id="GO:0016567">
    <property type="term" value="P:protein ubiquitination"/>
    <property type="evidence" value="ECO:0007669"/>
    <property type="project" value="UniProtKB-UniRule"/>
</dbReference>
<dbReference type="GO" id="GO:0000151">
    <property type="term" value="C:ubiquitin ligase complex"/>
    <property type="evidence" value="ECO:0007669"/>
    <property type="project" value="TreeGrafter"/>
</dbReference>
<feature type="domain" description="UBR-type" evidence="19">
    <location>
        <begin position="84"/>
        <end position="158"/>
    </location>
</feature>
<feature type="compositionally biased region" description="Basic and acidic residues" evidence="18">
    <location>
        <begin position="2391"/>
        <end position="2401"/>
    </location>
</feature>
<keyword evidence="9 17" id="KW-0833">Ubl conjugation pathway</keyword>
<dbReference type="SMART" id="SM00396">
    <property type="entry name" value="ZnF_UBR1"/>
    <property type="match status" value="1"/>
</dbReference>
<evidence type="ECO:0000256" key="10">
    <source>
        <dbReference type="ARBA" id="ARBA00022833"/>
    </source>
</evidence>
<organism evidence="20 21">
    <name type="scientific">Perkinsus olseni</name>
    <name type="common">Perkinsus atlanticus</name>
    <dbReference type="NCBI Taxonomy" id="32597"/>
    <lineage>
        <taxon>Eukaryota</taxon>
        <taxon>Sar</taxon>
        <taxon>Alveolata</taxon>
        <taxon>Perkinsozoa</taxon>
        <taxon>Perkinsea</taxon>
        <taxon>Perkinsida</taxon>
        <taxon>Perkinsidae</taxon>
        <taxon>Perkinsus</taxon>
    </lineage>
</organism>
<feature type="binding site" evidence="15">
    <location>
        <position position="2862"/>
    </location>
    <ligand>
        <name>[4Fe-4S] cluster</name>
        <dbReference type="ChEBI" id="CHEBI:49883"/>
    </ligand>
</feature>
<evidence type="ECO:0000256" key="5">
    <source>
        <dbReference type="ARBA" id="ARBA00022490"/>
    </source>
</evidence>
<dbReference type="InterPro" id="IPR003126">
    <property type="entry name" value="Znf_UBR"/>
</dbReference>
<evidence type="ECO:0000256" key="9">
    <source>
        <dbReference type="ARBA" id="ARBA00022786"/>
    </source>
</evidence>
<dbReference type="Pfam" id="PF02207">
    <property type="entry name" value="zf-UBR"/>
    <property type="match status" value="1"/>
</dbReference>
<dbReference type="Proteomes" id="UP000570595">
    <property type="component" value="Unassembled WGS sequence"/>
</dbReference>
<dbReference type="Pfam" id="PF05093">
    <property type="entry name" value="CIAPIN1"/>
    <property type="match status" value="1"/>
</dbReference>
<proteinExistence type="inferred from homology"/>
<keyword evidence="15" id="KW-0001">2Fe-2S</keyword>
<dbReference type="GO" id="GO:0051539">
    <property type="term" value="F:4 iron, 4 sulfur cluster binding"/>
    <property type="evidence" value="ECO:0007669"/>
    <property type="project" value="UniProtKB-KW"/>
</dbReference>
<comment type="function">
    <text evidence="17">Ubiquitin ligase protein which is a component of the N-end rule pathway. Recognizes and binds to proteins bearing specific N-terminal residues that are destabilizing according to the N-end rule, leading to their ubiquitination and subsequent degradation.</text>
</comment>
<dbReference type="InterPro" id="IPR013083">
    <property type="entry name" value="Znf_RING/FYVE/PHD"/>
</dbReference>
<dbReference type="HAMAP" id="MF_03115">
    <property type="entry name" value="Anamorsin"/>
    <property type="match status" value="1"/>
</dbReference>
<feature type="short sequence motif" description="Cx2C motif 2" evidence="15">
    <location>
        <begin position="2859"/>
        <end position="2862"/>
    </location>
</feature>
<evidence type="ECO:0000256" key="15">
    <source>
        <dbReference type="HAMAP-Rule" id="MF_03115"/>
    </source>
</evidence>
<evidence type="ECO:0000313" key="20">
    <source>
        <dbReference type="EMBL" id="KAF4667909.1"/>
    </source>
</evidence>
<name>A0A7J6M8S4_PEROL</name>
<dbReference type="Gene3D" id="2.10.110.30">
    <property type="match status" value="1"/>
</dbReference>
<feature type="region of interest" description="Disordered" evidence="18">
    <location>
        <begin position="1158"/>
        <end position="1184"/>
    </location>
</feature>
<evidence type="ECO:0000256" key="17">
    <source>
        <dbReference type="RuleBase" id="RU366018"/>
    </source>
</evidence>
<evidence type="ECO:0000256" key="11">
    <source>
        <dbReference type="ARBA" id="ARBA00023004"/>
    </source>
</evidence>
<dbReference type="PANTHER" id="PTHR21497:SF24">
    <property type="entry name" value="E3 UBIQUITIN-PROTEIN LIGASE UBR1"/>
    <property type="match status" value="1"/>
</dbReference>
<comment type="similarity">
    <text evidence="15">Belongs to the anamorsin family.</text>
</comment>
<comment type="subunit">
    <text evidence="15">Monomer.</text>
</comment>
<keyword evidence="5 15" id="KW-0963">Cytoplasm</keyword>
<dbReference type="OrthoDB" id="444438at2759"/>
<sequence length="2891" mass="317604">MEEQLITMYEAFINAPASMLDKSSEDAADPQAQRLQHYLDTVLYSLAPVSGGECSGASKDKCSDLIDAATKWCESLPSSKGAKCRCDSVWYVADGRETIAYGCKTCGLSSASCICVACFDEGDHEGHDFFISRSDYGCCDCGDAYAWKPQGFCRRHTGPLPDVDPADGLPTLTRSILTSAIGVVCGILLEMVHETMTVKDSLKAGTPNLPPFDIRARLPLLDEQISIILQWMMDLSTLHDGLRRCTAKAILQSPALRLDKATNRSAGLGSEDPSAAAEIQRHSELGDFTCQMFTRKDVTVMLATEYDVLGTILRTARDMLMRAVIQEEGTGGMYRGVDVRHAVIKKHELTQCTMDLLYVLDHDEVHEVIMRDDGKIMKEIVMPGWCEMLKLAQYCYAHRVQRGAHVEFSDPEWTGALSLHNDAVSHSWLIVDIIYHYGSAQLCGDLLLQVREALIDWETRLAPGVGAIGALSSAESTLPSPFTWSEGRDLLPKMVAASRRWDSGKDLCSMHVSLSRLYVALYTLTIHKFGLSCVPAQLRDDDDFEIVRLLEFPLRALVQHEEVCSGLWIRNGDAVRSEHEFYVANYFHHAFADLDLLAVLLTSKLCHDSGRFIKHLLSAFGIRPTVAWCEYIPPMSSSSVEEGERYVKKLCCVVKILCALVSPYASGTTDSDGKQYTEVTSRQHLRQRLAAAGQLTMSYARDPRLDKFTNTLAVADAELLQENLASVAKTEMEDTRNTAGQRSSYTLREDQWGLVDLLHPTWVWREQQDVEERLIAHLKRERRTLTEWWFEDVIYNHERAKVHKDLRDQSLRLVRAPEFLAICFIGLLAVKVGLFDTLGGDQRLLHLILHLLLRLITVSLGVEEVQESQDEQVECVEDEAEASLFSQGGGTDARFDGVLVLPQSSTSSYKFQAFTVPQLASRFHAVRAESATDTSESILSMLGSLAVKPSCAQEYPWIELLLNALHRRAVRGKDEGIKDKIEQCMKSANIPVPEVAVNPSTPARKKSTTIAADEERDGSSDAERNKRHRGDSSFSGSSPIDPGKIRRRRLVQRRMMSLVRSRQQEFLDSISRRSPSVSTAMQRQRATSTSGCDADTCVICFGGNPEPLGHIGILPESPTAVSGSLGRLCFVEVSTYTDIPRPKIPAHEAILPFEETTMASPRRRSSGGAEQQSHQQQQPSMTFFSPGPTSVKAVAVLSRFGFGIAGYWLMGVWTHIAAAQHKDSQIARVQATVMASVDIKDILEWYCNRPCNALLPPAEDRGLKEPPLATTFEGCPTSAARFGLECMQSLVEVLPALQGGMDASQWEKFHFGEHISPRYVDTVRGVCFVLAGAIEAYTREVVTAESSPLTPNRTWAWLLDGLVHSARALTDGPKREYLRLICAQMWTGSTCRPYAALSPSYRWFALVMSLLIDGDTEEKMKFYIIRALLHESAAPIRQVTHEMCGQDAALPRDLLAAPSVMEELAAVGTCDVLLKVVCLLHVLGISDTTLPPSSERYCASYFSVLLSKLPQGIKEAFEKARDEFEFEGIDYDSEVTREAQDLKKDLHTAVISNHACIARSLRAGMVTQCSSSLVYLTVPRVTQSQDPNIVSMPKKAFERLVAHDFVLRLSSEEQWEDYMQVHKIPACVTVLGPFEFEGDVYTVEAVPYRAGAVLVDWPKVYQRMYLCCNSDCCRLTMRGADPSGPTDSPPDLVVPDGISQKMGEVSAHALRCGLGTCVFLQLGNSVVHIISSGAKRIALWGSLHLDAFGEEDYTQSKPIRLDLATRLPRLAEAIRDHNFLWEHGKLEWKQIVFSQGPPPPSQPVGQPPPDVYYMPRGPVHASWQHPVYPSAMHWGPNMMSHGQPSHTFGLQQQPNLAEDAEMSKLKAALEGGGLRSTTGKNAAVGVSNRLSIAIGHGNRSDGGHPSIVDTGVPQDLSQVDESTTEAPPPAVAAPPAGGGGGRRKAGGGAVKFDPDHMLSSPAPIELLGGKVTCYSIISTLDGTQYFRCALCMKLQLFKSADSLLRHQATQACKTASKAAKDSKAPSDLPATKCSAAAAAAAAAADGDDGAHSSSPGGGAAEASRAGRKDEVTDAAEFSPLAKPVFSRESTPPSPPSNQLAPLPARGGPSEKTAGDTDKFLNNRVAWEATTAPSELDELKVSLAHADEEEICEVFRELTGEQAPSGYSRSHLAGVLLDRLSANDTQAHQQLSRLYSFRRPASPCPILPFSCREESSVPPSPKACAPGGGLPSPIVETAKNQGTPPLDDVKRIAVTLSTAKPDAGHLAERGKMEHTSTTVDVVSASPLRQFVELRAQQIRQRFGNSFTENEVTDVLLLEWLRRQSPPPSPRPFEVEPGHHDPGACETSPKPHTTLGNPSNCGSTHEPVTAHDPTQKEYPASGSAQKPHRKSTEKREMDSEGVHGRRAKVSKKEPKRTAKKRRRSTHQSAGFGEKSVNEIALAWNKTFDQVEAAGDSAGRSKRRPRRGASALCEKCQERTALTTVKCCNCLKHWHKSCHDPGLDEEVDFTRMEWVCWPCQKKWLAGRKVCYRVGEDIWSATIRKTMWWPCRVVGLQCRHPYDPYIYCVQPYGRPGAGKAATYSASDKTVRPWQSIRTEEPDVAVTLSRNGKPINGRSLKEILSMSCSTSRFLNLFTAVQGTVLVVAPRAADMSSTLKDMINNYLAVFTLPGQADLTMPEHLTEFPRLAFDQIVLFAEDDKIKVDYYFLSKVAALLKPAGVVNIFVLNPDGKLDLSMETVFAGFTGGQEITSPKTGAFVHYACRKPGTPSVTFTFEMAQSSLCGKSLLEDDDDEYLEPVPETVGGGKDSCDNKPRACKNCTCGRAELEAKVGAEEAKKRMEEAKKGEVKSSCGNCYLGDAFRCGTCPYRGLPAFKPGEKIQMDQLISDIDARVVE</sequence>
<dbReference type="GO" id="GO:0008270">
    <property type="term" value="F:zinc ion binding"/>
    <property type="evidence" value="ECO:0007669"/>
    <property type="project" value="UniProtKB-UniRule"/>
</dbReference>
<comment type="cofactor">
    <cofactor evidence="2 15">
        <name>[4Fe-4S] cluster</name>
        <dbReference type="ChEBI" id="CHEBI:49883"/>
    </cofactor>
</comment>
<feature type="binding site" evidence="15">
    <location>
        <position position="2851"/>
    </location>
    <ligand>
        <name>[4Fe-4S] cluster</name>
        <dbReference type="ChEBI" id="CHEBI:49883"/>
    </ligand>
</feature>
<evidence type="ECO:0000256" key="8">
    <source>
        <dbReference type="ARBA" id="ARBA00022771"/>
    </source>
</evidence>
<keyword evidence="8 17" id="KW-0863">Zinc-finger</keyword>
<reference evidence="20 21" key="1">
    <citation type="submission" date="2020-04" db="EMBL/GenBank/DDBJ databases">
        <title>Perkinsus olseni comparative genomics.</title>
        <authorList>
            <person name="Bogema D.R."/>
        </authorList>
    </citation>
    <scope>NUCLEOTIDE SEQUENCE [LARGE SCALE GENOMIC DNA]</scope>
    <source>
        <strain evidence="20">ATCC PRA-179</strain>
    </source>
</reference>
<evidence type="ECO:0000259" key="19">
    <source>
        <dbReference type="PROSITE" id="PS51157"/>
    </source>
</evidence>
<evidence type="ECO:0000256" key="14">
    <source>
        <dbReference type="ARBA" id="ARBA00046341"/>
    </source>
</evidence>
<keyword evidence="10 17" id="KW-0862">Zinc</keyword>
<feature type="region of interest" description="Disordered" evidence="18">
    <location>
        <begin position="2045"/>
        <end position="2117"/>
    </location>
</feature>
<keyword evidence="4 15" id="KW-0004">4Fe-4S</keyword>
<evidence type="ECO:0000256" key="1">
    <source>
        <dbReference type="ARBA" id="ARBA00000900"/>
    </source>
</evidence>
<comment type="domain">
    <text evidence="15">The twin Cx2C motifs are involved in the recognition by the mitochondrial MIA40-ERV1 disulfide relay system. The formation of 2 disulfide bonds in the Cx2C motifs through dithiol/disulfide exchange reactions effectively traps the protein in the mitochondrial intermembrane space.</text>
</comment>
<evidence type="ECO:0000256" key="6">
    <source>
        <dbReference type="ARBA" id="ARBA00022679"/>
    </source>
</evidence>
<comment type="catalytic activity">
    <reaction evidence="1 17">
        <text>S-ubiquitinyl-[E2 ubiquitin-conjugating enzyme]-L-cysteine + [acceptor protein]-L-lysine = [E2 ubiquitin-conjugating enzyme]-L-cysteine + N(6)-ubiquitinyl-[acceptor protein]-L-lysine.</text>
        <dbReference type="EC" id="2.3.2.27"/>
    </reaction>
</comment>
<gene>
    <name evidence="20" type="primary">DRE2_2</name>
    <name evidence="20" type="ORF">FOZ61_007515</name>
</gene>
<dbReference type="FunFam" id="2.10.110.30:FF:000002">
    <property type="entry name" value="Putative e3 ubiquitin-protein ligase ubr3"/>
    <property type="match status" value="1"/>
</dbReference>
<keyword evidence="13 15" id="KW-0496">Mitochondrion</keyword>
<dbReference type="CDD" id="cd19673">
    <property type="entry name" value="UBR-box_UBR3"/>
    <property type="match status" value="1"/>
</dbReference>
<feature type="binding site" evidence="15">
    <location>
        <position position="2816"/>
    </location>
    <ligand>
        <name>[2Fe-2S] cluster</name>
        <dbReference type="ChEBI" id="CHEBI:190135"/>
    </ligand>
</feature>
<dbReference type="GO" id="GO:0061630">
    <property type="term" value="F:ubiquitin protein ligase activity"/>
    <property type="evidence" value="ECO:0007669"/>
    <property type="project" value="UniProtKB-UniRule"/>
</dbReference>